<dbReference type="AlphaFoldDB" id="A0A9P5SP62"/>
<dbReference type="SUPFAM" id="SSF143744">
    <property type="entry name" value="GlcG-like"/>
    <property type="match status" value="1"/>
</dbReference>
<name>A0A9P5SP62_9FUNG</name>
<gene>
    <name evidence="1" type="ORF">BG006_005675</name>
</gene>
<dbReference type="PANTHER" id="PTHR28255:SF1">
    <property type="entry name" value="UPF0303 PROTEIN YBR137W"/>
    <property type="match status" value="1"/>
</dbReference>
<evidence type="ECO:0000313" key="1">
    <source>
        <dbReference type="EMBL" id="KAF9331476.1"/>
    </source>
</evidence>
<protein>
    <submittedName>
        <fullName evidence="1">Uncharacterized protein</fullName>
    </submittedName>
</protein>
<dbReference type="InterPro" id="IPR010371">
    <property type="entry name" value="YBR137W-like"/>
</dbReference>
<evidence type="ECO:0000313" key="2">
    <source>
        <dbReference type="Proteomes" id="UP000696485"/>
    </source>
</evidence>
<comment type="caution">
    <text evidence="1">The sequence shown here is derived from an EMBL/GenBank/DDBJ whole genome shotgun (WGS) entry which is preliminary data.</text>
</comment>
<reference evidence="1" key="1">
    <citation type="journal article" date="2020" name="Fungal Divers.">
        <title>Resolving the Mortierellaceae phylogeny through synthesis of multi-gene phylogenetics and phylogenomics.</title>
        <authorList>
            <person name="Vandepol N."/>
            <person name="Liber J."/>
            <person name="Desiro A."/>
            <person name="Na H."/>
            <person name="Kennedy M."/>
            <person name="Barry K."/>
            <person name="Grigoriev I.V."/>
            <person name="Miller A.N."/>
            <person name="O'Donnell K."/>
            <person name="Stajich J.E."/>
            <person name="Bonito G."/>
        </authorList>
    </citation>
    <scope>NUCLEOTIDE SEQUENCE</scope>
    <source>
        <strain evidence="1">NVP1</strain>
    </source>
</reference>
<dbReference type="EMBL" id="JAAAUY010000320">
    <property type="protein sequence ID" value="KAF9331476.1"/>
    <property type="molecule type" value="Genomic_DNA"/>
</dbReference>
<dbReference type="Gene3D" id="3.30.450.150">
    <property type="entry name" value="Haem-degrading domain"/>
    <property type="match status" value="1"/>
</dbReference>
<proteinExistence type="predicted"/>
<keyword evidence="2" id="KW-1185">Reference proteome</keyword>
<dbReference type="PIRSF" id="PIRSF008757">
    <property type="entry name" value="UCP008757"/>
    <property type="match status" value="1"/>
</dbReference>
<sequence>MSALLQEAAAKLLPDLLVEEEHLQFTRFSNGDALDLGCKLIDLAKQRQPFKAVTVAISRNDQLLFHHAMAGTTVDNENWIRRKTNTVNRLQHSSYYIGRLLASKGETTMEKNYMVPVADYACHGGAFPLFIRGVGCVGVIVVSGLRQDHDHELVTQGIREYIAEQERQ</sequence>
<organism evidence="1 2">
    <name type="scientific">Podila minutissima</name>
    <dbReference type="NCBI Taxonomy" id="64525"/>
    <lineage>
        <taxon>Eukaryota</taxon>
        <taxon>Fungi</taxon>
        <taxon>Fungi incertae sedis</taxon>
        <taxon>Mucoromycota</taxon>
        <taxon>Mortierellomycotina</taxon>
        <taxon>Mortierellomycetes</taxon>
        <taxon>Mortierellales</taxon>
        <taxon>Mortierellaceae</taxon>
        <taxon>Podila</taxon>
    </lineage>
</organism>
<dbReference type="InterPro" id="IPR038084">
    <property type="entry name" value="PduO/GlcC-like_sf"/>
</dbReference>
<dbReference type="Pfam" id="PF03928">
    <property type="entry name" value="HbpS-like"/>
    <property type="match status" value="1"/>
</dbReference>
<dbReference type="PANTHER" id="PTHR28255">
    <property type="match status" value="1"/>
</dbReference>
<dbReference type="InterPro" id="IPR005624">
    <property type="entry name" value="PduO/GlcC-like"/>
</dbReference>
<accession>A0A9P5SP62</accession>
<dbReference type="NCBIfam" id="NF002696">
    <property type="entry name" value="PRK02487.1-5"/>
    <property type="match status" value="1"/>
</dbReference>
<dbReference type="Proteomes" id="UP000696485">
    <property type="component" value="Unassembled WGS sequence"/>
</dbReference>